<proteinExistence type="predicted"/>
<name>A0A4D6XE66_PSEPU</name>
<evidence type="ECO:0000313" key="2">
    <source>
        <dbReference type="Proteomes" id="UP000298551"/>
    </source>
</evidence>
<accession>A0A4D6XE66</accession>
<gene>
    <name evidence="1" type="ORF">E6B08_22400</name>
</gene>
<dbReference type="EMBL" id="CP039371">
    <property type="protein sequence ID" value="QCI13924.1"/>
    <property type="molecule type" value="Genomic_DNA"/>
</dbReference>
<reference evidence="2" key="1">
    <citation type="submission" date="2019-04" db="EMBL/GenBank/DDBJ databases">
        <title>Genome sequence of Pseudomonas putida 1290, an auxin catabolizing strain.</title>
        <authorList>
            <person name="Laird T.S."/>
            <person name="Leveau J.H.J."/>
        </authorList>
    </citation>
    <scope>NUCLEOTIDE SEQUENCE [LARGE SCALE GENOMIC DNA]</scope>
    <source>
        <strain evidence="2">1290</strain>
    </source>
</reference>
<dbReference type="AlphaFoldDB" id="A0A4D6XE66"/>
<organism evidence="1 2">
    <name type="scientific">Pseudomonas putida</name>
    <name type="common">Arthrobacter siderocapsulatus</name>
    <dbReference type="NCBI Taxonomy" id="303"/>
    <lineage>
        <taxon>Bacteria</taxon>
        <taxon>Pseudomonadati</taxon>
        <taxon>Pseudomonadota</taxon>
        <taxon>Gammaproteobacteria</taxon>
        <taxon>Pseudomonadales</taxon>
        <taxon>Pseudomonadaceae</taxon>
        <taxon>Pseudomonas</taxon>
    </lineage>
</organism>
<sequence length="59" mass="6853">MDQCQRRPGAVRARRCVQCRWQRLGIAGNAELFRLFINFLVKQGSLCGLHDIRLVVVHF</sequence>
<evidence type="ECO:0000313" key="1">
    <source>
        <dbReference type="EMBL" id="QCI13924.1"/>
    </source>
</evidence>
<protein>
    <submittedName>
        <fullName evidence="1">Uncharacterized protein</fullName>
    </submittedName>
</protein>
<dbReference type="Proteomes" id="UP000298551">
    <property type="component" value="Chromosome"/>
</dbReference>